<dbReference type="InterPro" id="IPR039428">
    <property type="entry name" value="NUOK/Mnh_C1-like"/>
</dbReference>
<evidence type="ECO:0000256" key="6">
    <source>
        <dbReference type="ARBA" id="ARBA00023136"/>
    </source>
</evidence>
<organism evidence="9 10">
    <name type="scientific">Nonomuraea endophytica</name>
    <dbReference type="NCBI Taxonomy" id="714136"/>
    <lineage>
        <taxon>Bacteria</taxon>
        <taxon>Bacillati</taxon>
        <taxon>Actinomycetota</taxon>
        <taxon>Actinomycetes</taxon>
        <taxon>Streptosporangiales</taxon>
        <taxon>Streptosporangiaceae</taxon>
        <taxon>Nonomuraea</taxon>
    </lineage>
</organism>
<evidence type="ECO:0000256" key="5">
    <source>
        <dbReference type="ARBA" id="ARBA00022989"/>
    </source>
</evidence>
<keyword evidence="7" id="KW-0175">Coiled coil</keyword>
<evidence type="ECO:0000256" key="4">
    <source>
        <dbReference type="ARBA" id="ARBA00022692"/>
    </source>
</evidence>
<dbReference type="InterPro" id="IPR050601">
    <property type="entry name" value="CPA3_antiporter_subunitC"/>
</dbReference>
<comment type="caution">
    <text evidence="9">The sequence shown here is derived from an EMBL/GenBank/DDBJ whole genome shotgun (WGS) entry which is preliminary data.</text>
</comment>
<evidence type="ECO:0000256" key="8">
    <source>
        <dbReference type="SAM" id="Phobius"/>
    </source>
</evidence>
<keyword evidence="4 8" id="KW-0812">Transmembrane</keyword>
<dbReference type="RefSeq" id="WP_184962820.1">
    <property type="nucleotide sequence ID" value="NZ_JACHIN010000004.1"/>
</dbReference>
<gene>
    <name evidence="9" type="ORF">HNR40_003757</name>
</gene>
<dbReference type="AlphaFoldDB" id="A0A7W8EH81"/>
<dbReference type="EMBL" id="JACHIN010000004">
    <property type="protein sequence ID" value="MBB5078282.1"/>
    <property type="molecule type" value="Genomic_DNA"/>
</dbReference>
<dbReference type="Pfam" id="PF00420">
    <property type="entry name" value="Oxidored_q2"/>
    <property type="match status" value="1"/>
</dbReference>
<evidence type="ECO:0000313" key="10">
    <source>
        <dbReference type="Proteomes" id="UP000568380"/>
    </source>
</evidence>
<feature type="coiled-coil region" evidence="7">
    <location>
        <begin position="128"/>
        <end position="170"/>
    </location>
</feature>
<evidence type="ECO:0000313" key="9">
    <source>
        <dbReference type="EMBL" id="MBB5078282.1"/>
    </source>
</evidence>
<accession>A0A7W8EH81</accession>
<keyword evidence="10" id="KW-1185">Reference proteome</keyword>
<evidence type="ECO:0000256" key="3">
    <source>
        <dbReference type="ARBA" id="ARBA00022475"/>
    </source>
</evidence>
<feature type="transmembrane region" description="Helical" evidence="8">
    <location>
        <begin position="6"/>
        <end position="23"/>
    </location>
</feature>
<sequence length="269" mass="30390">MSLPLVPFALSAVLIAAGVTLLLERSLVRILVGVIVLSNGVNLLIVTAGGPAGRPPFAGTEGMADPLPQAMVLTSIVITLGVTAFLLAMAHRSWQLTGDDAVQDDTEDRRVRIRATAGELSRGLRDRERSYERLVADQRAELARLDAERIERERRAAAELESRILEINVDLGRWMEAHKNDGLPAEELLRRFEEARRQEEAQARGKDDRVRELRDDFARRQREQDAAEAELRRKLRTRQREARRKLRAAIREDLRRQALAQDPELEGED</sequence>
<dbReference type="NCBIfam" id="NF005929">
    <property type="entry name" value="PRK07946.1"/>
    <property type="match status" value="1"/>
</dbReference>
<reference evidence="9 10" key="1">
    <citation type="submission" date="2020-08" db="EMBL/GenBank/DDBJ databases">
        <title>Genomic Encyclopedia of Type Strains, Phase IV (KMG-IV): sequencing the most valuable type-strain genomes for metagenomic binning, comparative biology and taxonomic classification.</title>
        <authorList>
            <person name="Goeker M."/>
        </authorList>
    </citation>
    <scope>NUCLEOTIDE SEQUENCE [LARGE SCALE GENOMIC DNA]</scope>
    <source>
        <strain evidence="9 10">DSM 45385</strain>
    </source>
</reference>
<feature type="transmembrane region" description="Helical" evidence="8">
    <location>
        <begin position="30"/>
        <end position="50"/>
    </location>
</feature>
<keyword evidence="3" id="KW-1003">Cell membrane</keyword>
<dbReference type="Proteomes" id="UP000568380">
    <property type="component" value="Unassembled WGS sequence"/>
</dbReference>
<dbReference type="GO" id="GO:0005886">
    <property type="term" value="C:plasma membrane"/>
    <property type="evidence" value="ECO:0007669"/>
    <property type="project" value="UniProtKB-SubCell"/>
</dbReference>
<name>A0A7W8EH81_9ACTN</name>
<dbReference type="PANTHER" id="PTHR34583">
    <property type="entry name" value="ANTIPORTER SUBUNIT MNHC2-RELATED"/>
    <property type="match status" value="1"/>
</dbReference>
<comment type="subcellular location">
    <subcellularLocation>
        <location evidence="1">Cell membrane</location>
        <topology evidence="1">Multi-pass membrane protein</topology>
    </subcellularLocation>
</comment>
<feature type="coiled-coil region" evidence="7">
    <location>
        <begin position="196"/>
        <end position="252"/>
    </location>
</feature>
<protein>
    <submittedName>
        <fullName evidence="9">Multicomponent Na+:H+ antiporter subunit C</fullName>
    </submittedName>
</protein>
<keyword evidence="5 8" id="KW-1133">Transmembrane helix</keyword>
<proteinExistence type="inferred from homology"/>
<dbReference type="Gene3D" id="1.10.287.3510">
    <property type="match status" value="1"/>
</dbReference>
<keyword evidence="6 8" id="KW-0472">Membrane</keyword>
<feature type="transmembrane region" description="Helical" evidence="8">
    <location>
        <begin position="70"/>
        <end position="90"/>
    </location>
</feature>
<evidence type="ECO:0000256" key="2">
    <source>
        <dbReference type="ARBA" id="ARBA00010388"/>
    </source>
</evidence>
<evidence type="ECO:0000256" key="1">
    <source>
        <dbReference type="ARBA" id="ARBA00004651"/>
    </source>
</evidence>
<dbReference type="PANTHER" id="PTHR34583:SF2">
    <property type="entry name" value="ANTIPORTER SUBUNIT MNHC2-RELATED"/>
    <property type="match status" value="1"/>
</dbReference>
<evidence type="ECO:0000256" key="7">
    <source>
        <dbReference type="SAM" id="Coils"/>
    </source>
</evidence>
<comment type="similarity">
    <text evidence="2">Belongs to the CPA3 antiporters (TC 2.A.63) subunit C family.</text>
</comment>